<sequence>MPKPLPTDFNPFYGTYVHLVPQHEALEAIVTNTSQVVRFFQSIPVDKQHYAYAPGKWTIKQVLQHITDAERIFAYRALRFVRADETPLPGWEENDYAAHARVDHLHWNDMIDEFLHVRKASEHLYKHLNEAELARSGTANNSFITVNALGFVIPGHALHHMKVIEERY</sequence>
<dbReference type="Proteomes" id="UP001162741">
    <property type="component" value="Chromosome"/>
</dbReference>
<dbReference type="InterPro" id="IPR024775">
    <property type="entry name" value="DinB-like"/>
</dbReference>
<evidence type="ECO:0000259" key="1">
    <source>
        <dbReference type="Pfam" id="PF12867"/>
    </source>
</evidence>
<evidence type="ECO:0000313" key="2">
    <source>
        <dbReference type="EMBL" id="UYQ93953.1"/>
    </source>
</evidence>
<accession>A0ABY6J2Q4</accession>
<proteinExistence type="predicted"/>
<dbReference type="Pfam" id="PF12867">
    <property type="entry name" value="DinB_2"/>
    <property type="match status" value="1"/>
</dbReference>
<dbReference type="EMBL" id="CP107006">
    <property type="protein sequence ID" value="UYQ93953.1"/>
    <property type="molecule type" value="Genomic_DNA"/>
</dbReference>
<dbReference type="Gene3D" id="1.20.120.450">
    <property type="entry name" value="dinb family like domain"/>
    <property type="match status" value="1"/>
</dbReference>
<organism evidence="2 3">
    <name type="scientific">Chitinophaga horti</name>
    <dbReference type="NCBI Taxonomy" id="2920382"/>
    <lineage>
        <taxon>Bacteria</taxon>
        <taxon>Pseudomonadati</taxon>
        <taxon>Bacteroidota</taxon>
        <taxon>Chitinophagia</taxon>
        <taxon>Chitinophagales</taxon>
        <taxon>Chitinophagaceae</taxon>
        <taxon>Chitinophaga</taxon>
    </lineage>
</organism>
<name>A0ABY6J2Q4_9BACT</name>
<feature type="domain" description="DinB-like" evidence="1">
    <location>
        <begin position="32"/>
        <end position="164"/>
    </location>
</feature>
<reference evidence="2" key="1">
    <citation type="submission" date="2022-10" db="EMBL/GenBank/DDBJ databases">
        <title>Chitinophaga sp. nov., isolated from soil.</title>
        <authorList>
            <person name="Jeon C.O."/>
        </authorList>
    </citation>
    <scope>NUCLEOTIDE SEQUENCE</scope>
    <source>
        <strain evidence="2">R8</strain>
    </source>
</reference>
<dbReference type="SUPFAM" id="SSF109854">
    <property type="entry name" value="DinB/YfiT-like putative metalloenzymes"/>
    <property type="match status" value="1"/>
</dbReference>
<dbReference type="InterPro" id="IPR034660">
    <property type="entry name" value="DinB/YfiT-like"/>
</dbReference>
<gene>
    <name evidence="2" type="ORF">MKQ68_02445</name>
</gene>
<protein>
    <submittedName>
        <fullName evidence="2">DinB family protein</fullName>
    </submittedName>
</protein>
<evidence type="ECO:0000313" key="3">
    <source>
        <dbReference type="Proteomes" id="UP001162741"/>
    </source>
</evidence>
<keyword evidence="3" id="KW-1185">Reference proteome</keyword>
<dbReference type="RefSeq" id="WP_244836955.1">
    <property type="nucleotide sequence ID" value="NZ_CP107006.1"/>
</dbReference>